<name>M3I398_9BACT</name>
<dbReference type="STRING" id="1073353.H740_03217"/>
<evidence type="ECO:0000313" key="2">
    <source>
        <dbReference type="Proteomes" id="UP000011782"/>
    </source>
</evidence>
<sequence>MLRLEVRSPHSKPFHGDKFAEVMSIDYDKRELTFVCGYNKNTPILYIQQSFNDTEFRLHETKSLIERN</sequence>
<comment type="caution">
    <text evidence="1">The sequence shown here is derived from an EMBL/GenBank/DDBJ whole genome shotgun (WGS) entry which is preliminary data.</text>
</comment>
<proteinExistence type="predicted"/>
<accession>M3I398</accession>
<evidence type="ECO:0000313" key="1">
    <source>
        <dbReference type="EMBL" id="EMG31064.1"/>
    </source>
</evidence>
<organism evidence="1 2">
    <name type="scientific">Campylobacter showae CC57C</name>
    <dbReference type="NCBI Taxonomy" id="1073353"/>
    <lineage>
        <taxon>Bacteria</taxon>
        <taxon>Pseudomonadati</taxon>
        <taxon>Campylobacterota</taxon>
        <taxon>Epsilonproteobacteria</taxon>
        <taxon>Campylobacterales</taxon>
        <taxon>Campylobacteraceae</taxon>
        <taxon>Campylobacter</taxon>
    </lineage>
</organism>
<gene>
    <name evidence="1" type="ORF">H740_03217</name>
</gene>
<protein>
    <submittedName>
        <fullName evidence="1">Uncharacterized protein</fullName>
    </submittedName>
</protein>
<dbReference type="Proteomes" id="UP000011782">
    <property type="component" value="Unassembled WGS sequence"/>
</dbReference>
<reference evidence="1 2" key="1">
    <citation type="submission" date="2013-02" db="EMBL/GenBank/DDBJ databases">
        <title>Co-occurrence of anaerobic bacteria in colorectal carcinomas.</title>
        <authorList>
            <person name="Holt R.A."/>
            <person name="Warren R.L."/>
            <person name="Allen-Vercoe E."/>
            <person name="Pleasance S."/>
            <person name="Freeman D.J."/>
            <person name="Watson P."/>
            <person name="Moore R."/>
            <person name="Cochrane K."/>
        </authorList>
    </citation>
    <scope>NUCLEOTIDE SEQUENCE [LARGE SCALE GENOMIC DNA]</scope>
    <source>
        <strain evidence="1 2">CC57C</strain>
    </source>
</reference>
<dbReference type="EMBL" id="AOTD01000076">
    <property type="protein sequence ID" value="EMG31064.1"/>
    <property type="molecule type" value="Genomic_DNA"/>
</dbReference>
<dbReference type="AlphaFoldDB" id="M3I398"/>